<dbReference type="GO" id="GO:0005524">
    <property type="term" value="F:ATP binding"/>
    <property type="evidence" value="ECO:0007669"/>
    <property type="project" value="UniProtKB-KW"/>
</dbReference>
<sequence length="1087" mass="120702">MELNGMRMKALLVSHILLCTSFLLLPPHVQCADKDDSVAPSFYTQEIYKELEGLTTALTKDIKADLDFCIKDVRKDWEEAFDFKGKLDFVDACVKQKGDFRDRICTTAEVRYYFHSYFQQGGSSAASYVKPNKNCNLTSWLSGCEPGWSCSADQKIDLKKDIKEIPSRVSDCQPCCEGFFCPQGLTCMITCPLGSYCPLAKLNQTTGVCDPYSYQIPAGDTNHTCGSADIWSGVVNNSDIFCSPGSYCPSPTRKVSCDKGYYCRMGSTHQNPCSKLSSCNPKTATQNMHAYGALIIVAMSTLLIFMYNFSDQVLATRERRKAKSREAAAKHVRETVQARERWKTARELAKKSSSGLQKQLSRTFSRKKSGKQGDLVLSDSSSQPEQSSKSKDKEPSNLTKMMHSIEDGGHEGFDFQIGDKNIKKQMPKGKNLHTHSQILRYAYGQIEKEKAQQEQNNNLTFSGIISMAAEGEKVNTRPSIEVAFKDLTLTLKGKNKHVLRCVTGKIMPGRVSAVMGPSGAGKTTFLSALAGKTRGCNISGSILVNGKKESIHSYKKITGFVPQDDIVHGNLTVEENLRFSARCRLPGDMPKPDKVLIVERVIESLGLQPVRDSLVGTVEKRGISGGQRKRVNVGLEMVMEPSLLILDEPTTGLDSASSSLLLKALRREALEGVNICMVLHQPSYTLFRMFDDIIFLAKGGLTAYHGPVKKVEEYFTGIGIPVPDRVNPPDHFIDILEGLEKPTSGVTVETLPVRWMLHNGYSVPPDMLHLADQIAAPSSDTKETNASKANEEASDLSFFVEFWEDLKSNIRIQRDHIEAIFTIQKDLSERATPGVARQYRYFVGRVGKQQLREAKLQAVDYLLLLVAGAILGTLTKVNDETFGSLGYTYTVISVSLLCKIAALRSFSQDKLQYWRESAAGISSLAHFLSKDTIDLFSTIIKPVVYLSMFYFLSNPRSSFGSNYIVLVCLVYCVTGMAYALAIFFQPGPAQLWSVLLPVVMTLIANQNRDTAFMKILVQLCYPKWALEGFIIANAERYTGVWLITRCGSLMSSGYDVNAWHICLLVLILNGIIARIIAFFCLVISQRK</sequence>
<evidence type="ECO:0000256" key="8">
    <source>
        <dbReference type="ARBA" id="ARBA00023136"/>
    </source>
</evidence>
<comment type="similarity">
    <text evidence="2">Belongs to the ABC transporter superfamily. ABCG family. Eye pigment precursor importer (TC 3.A.1.204) subfamily.</text>
</comment>
<feature type="region of interest" description="Disordered" evidence="9">
    <location>
        <begin position="323"/>
        <end position="397"/>
    </location>
</feature>
<dbReference type="InterPro" id="IPR050352">
    <property type="entry name" value="ABCG_transporters"/>
</dbReference>
<dbReference type="Gene3D" id="3.40.50.300">
    <property type="entry name" value="P-loop containing nucleotide triphosphate hydrolases"/>
    <property type="match status" value="1"/>
</dbReference>
<comment type="subcellular location">
    <subcellularLocation>
        <location evidence="1">Membrane</location>
        <topology evidence="1">Multi-pass membrane protein</topology>
    </subcellularLocation>
</comment>
<keyword evidence="6" id="KW-0067">ATP-binding</keyword>
<feature type="transmembrane region" description="Helical" evidence="10">
    <location>
        <begin position="288"/>
        <end position="310"/>
    </location>
</feature>
<keyword evidence="5" id="KW-0547">Nucleotide-binding</keyword>
<feature type="signal peptide" evidence="11">
    <location>
        <begin position="1"/>
        <end position="31"/>
    </location>
</feature>
<evidence type="ECO:0000256" key="10">
    <source>
        <dbReference type="SAM" id="Phobius"/>
    </source>
</evidence>
<dbReference type="SMART" id="SM00382">
    <property type="entry name" value="AAA"/>
    <property type="match status" value="1"/>
</dbReference>
<evidence type="ECO:0000256" key="7">
    <source>
        <dbReference type="ARBA" id="ARBA00022989"/>
    </source>
</evidence>
<evidence type="ECO:0000313" key="14">
    <source>
        <dbReference type="RefSeq" id="XP_012569401.1"/>
    </source>
</evidence>
<dbReference type="GO" id="GO:0140359">
    <property type="term" value="F:ABC-type transporter activity"/>
    <property type="evidence" value="ECO:0007669"/>
    <property type="project" value="InterPro"/>
</dbReference>
<dbReference type="GO" id="GO:0016020">
    <property type="term" value="C:membrane"/>
    <property type="evidence" value="ECO:0007669"/>
    <property type="project" value="UniProtKB-SubCell"/>
</dbReference>
<feature type="compositionally biased region" description="Low complexity" evidence="9">
    <location>
        <begin position="378"/>
        <end position="387"/>
    </location>
</feature>
<feature type="transmembrane region" description="Helical" evidence="10">
    <location>
        <begin position="858"/>
        <end position="875"/>
    </location>
</feature>
<feature type="chain" id="PRO_5010171578" evidence="11">
    <location>
        <begin position="32"/>
        <end position="1087"/>
    </location>
</feature>
<evidence type="ECO:0000256" key="3">
    <source>
        <dbReference type="ARBA" id="ARBA00022448"/>
    </source>
</evidence>
<dbReference type="FunFam" id="3.40.50.300:FF:000367">
    <property type="entry name" value="ABC transporter G family member 24"/>
    <property type="match status" value="1"/>
</dbReference>
<reference evidence="13" key="1">
    <citation type="journal article" date="2013" name="Nat. Biotechnol.">
        <title>Draft genome sequence of chickpea (Cicer arietinum) provides a resource for trait improvement.</title>
        <authorList>
            <person name="Varshney R.K."/>
            <person name="Song C."/>
            <person name="Saxena R.K."/>
            <person name="Azam S."/>
            <person name="Yu S."/>
            <person name="Sharpe A.G."/>
            <person name="Cannon S."/>
            <person name="Baek J."/>
            <person name="Rosen B.D."/>
            <person name="Tar'an B."/>
            <person name="Millan T."/>
            <person name="Zhang X."/>
            <person name="Ramsay L.D."/>
            <person name="Iwata A."/>
            <person name="Wang Y."/>
            <person name="Nelson W."/>
            <person name="Farmer A.D."/>
            <person name="Gaur P.M."/>
            <person name="Soderlund C."/>
            <person name="Penmetsa R.V."/>
            <person name="Xu C."/>
            <person name="Bharti A.K."/>
            <person name="He W."/>
            <person name="Winter P."/>
            <person name="Zhao S."/>
            <person name="Hane J.K."/>
            <person name="Carrasquilla-Garcia N."/>
            <person name="Condie J.A."/>
            <person name="Upadhyaya H.D."/>
            <person name="Luo M.C."/>
            <person name="Thudi M."/>
            <person name="Gowda C.L."/>
            <person name="Singh N.P."/>
            <person name="Lichtenzveig J."/>
            <person name="Gali K.K."/>
            <person name="Rubio J."/>
            <person name="Nadarajan N."/>
            <person name="Dolezel J."/>
            <person name="Bansal K.C."/>
            <person name="Xu X."/>
            <person name="Edwards D."/>
            <person name="Zhang G."/>
            <person name="Kahl G."/>
            <person name="Gil J."/>
            <person name="Singh K.B."/>
            <person name="Datta S.K."/>
            <person name="Jackson S.A."/>
            <person name="Wang J."/>
            <person name="Cook D.R."/>
        </authorList>
    </citation>
    <scope>NUCLEOTIDE SEQUENCE [LARGE SCALE GENOMIC DNA]</scope>
    <source>
        <strain evidence="13">cv. CDC Frontier</strain>
    </source>
</reference>
<evidence type="ECO:0000256" key="9">
    <source>
        <dbReference type="SAM" id="MobiDB-lite"/>
    </source>
</evidence>
<feature type="compositionally biased region" description="Low complexity" evidence="9">
    <location>
        <begin position="351"/>
        <end position="361"/>
    </location>
</feature>
<evidence type="ECO:0000256" key="5">
    <source>
        <dbReference type="ARBA" id="ARBA00022741"/>
    </source>
</evidence>
<evidence type="ECO:0000256" key="2">
    <source>
        <dbReference type="ARBA" id="ARBA00005814"/>
    </source>
</evidence>
<keyword evidence="3" id="KW-0813">Transport</keyword>
<evidence type="ECO:0000256" key="4">
    <source>
        <dbReference type="ARBA" id="ARBA00022692"/>
    </source>
</evidence>
<dbReference type="CDD" id="cd03213">
    <property type="entry name" value="ABCG_EPDR"/>
    <property type="match status" value="1"/>
</dbReference>
<dbReference type="Pfam" id="PF19055">
    <property type="entry name" value="ABC2_membrane_7"/>
    <property type="match status" value="1"/>
</dbReference>
<keyword evidence="8 10" id="KW-0472">Membrane</keyword>
<accession>A0A1S3E2V5</accession>
<keyword evidence="13" id="KW-1185">Reference proteome</keyword>
<dbReference type="InterPro" id="IPR003593">
    <property type="entry name" value="AAA+_ATPase"/>
</dbReference>
<dbReference type="GO" id="GO:0016887">
    <property type="term" value="F:ATP hydrolysis activity"/>
    <property type="evidence" value="ECO:0007669"/>
    <property type="project" value="InterPro"/>
</dbReference>
<dbReference type="Proteomes" id="UP000087171">
    <property type="component" value="Chromosome Ca3"/>
</dbReference>
<dbReference type="InterPro" id="IPR003439">
    <property type="entry name" value="ABC_transporter-like_ATP-bd"/>
</dbReference>
<evidence type="ECO:0000259" key="12">
    <source>
        <dbReference type="PROSITE" id="PS50893"/>
    </source>
</evidence>
<feature type="domain" description="ABC transporter" evidence="12">
    <location>
        <begin position="482"/>
        <end position="723"/>
    </location>
</feature>
<dbReference type="RefSeq" id="XP_012569401.1">
    <property type="nucleotide sequence ID" value="XM_012713947.2"/>
</dbReference>
<dbReference type="Pfam" id="PF00005">
    <property type="entry name" value="ABC_tran"/>
    <property type="match status" value="1"/>
</dbReference>
<dbReference type="OrthoDB" id="66620at2759"/>
<dbReference type="KEGG" id="cam:101497380"/>
<dbReference type="AlphaFoldDB" id="A0A1S3E2V5"/>
<dbReference type="InterPro" id="IPR017871">
    <property type="entry name" value="ABC_transporter-like_CS"/>
</dbReference>
<evidence type="ECO:0000313" key="13">
    <source>
        <dbReference type="Proteomes" id="UP000087171"/>
    </source>
</evidence>
<evidence type="ECO:0000256" key="11">
    <source>
        <dbReference type="SAM" id="SignalP"/>
    </source>
</evidence>
<feature type="transmembrane region" description="Helical" evidence="10">
    <location>
        <begin position="964"/>
        <end position="984"/>
    </location>
</feature>
<protein>
    <submittedName>
        <fullName evidence="14">White-brown complex homolog protein 30</fullName>
    </submittedName>
</protein>
<proteinExistence type="inferred from homology"/>
<dbReference type="InterPro" id="IPR027417">
    <property type="entry name" value="P-loop_NTPase"/>
</dbReference>
<dbReference type="PANTHER" id="PTHR48041">
    <property type="entry name" value="ABC TRANSPORTER G FAMILY MEMBER 28"/>
    <property type="match status" value="1"/>
</dbReference>
<dbReference type="InterPro" id="IPR043926">
    <property type="entry name" value="ABCG_dom"/>
</dbReference>
<dbReference type="PROSITE" id="PS50893">
    <property type="entry name" value="ABC_TRANSPORTER_2"/>
    <property type="match status" value="1"/>
</dbReference>
<dbReference type="GeneID" id="101497380"/>
<feature type="compositionally biased region" description="Basic and acidic residues" evidence="9">
    <location>
        <begin position="324"/>
        <end position="350"/>
    </location>
</feature>
<evidence type="ECO:0000256" key="1">
    <source>
        <dbReference type="ARBA" id="ARBA00004141"/>
    </source>
</evidence>
<name>A0A1S3E2V5_CICAR</name>
<dbReference type="PROSITE" id="PS00211">
    <property type="entry name" value="ABC_TRANSPORTER_1"/>
    <property type="match status" value="1"/>
</dbReference>
<organism evidence="13 14">
    <name type="scientific">Cicer arietinum</name>
    <name type="common">Chickpea</name>
    <name type="synonym">Garbanzo</name>
    <dbReference type="NCBI Taxonomy" id="3827"/>
    <lineage>
        <taxon>Eukaryota</taxon>
        <taxon>Viridiplantae</taxon>
        <taxon>Streptophyta</taxon>
        <taxon>Embryophyta</taxon>
        <taxon>Tracheophyta</taxon>
        <taxon>Spermatophyta</taxon>
        <taxon>Magnoliopsida</taxon>
        <taxon>eudicotyledons</taxon>
        <taxon>Gunneridae</taxon>
        <taxon>Pentapetalae</taxon>
        <taxon>rosids</taxon>
        <taxon>fabids</taxon>
        <taxon>Fabales</taxon>
        <taxon>Fabaceae</taxon>
        <taxon>Papilionoideae</taxon>
        <taxon>50 kb inversion clade</taxon>
        <taxon>NPAAA clade</taxon>
        <taxon>Hologalegina</taxon>
        <taxon>IRL clade</taxon>
        <taxon>Cicereae</taxon>
        <taxon>Cicer</taxon>
    </lineage>
</organism>
<keyword evidence="7 10" id="KW-1133">Transmembrane helix</keyword>
<dbReference type="PANTHER" id="PTHR48041:SF107">
    <property type="entry name" value="WHITE-BROWN COMPLEX HOMOLOG PROTEIN 30-RELATED"/>
    <property type="match status" value="1"/>
</dbReference>
<dbReference type="SUPFAM" id="SSF52540">
    <property type="entry name" value="P-loop containing nucleoside triphosphate hydrolases"/>
    <property type="match status" value="1"/>
</dbReference>
<feature type="transmembrane region" description="Helical" evidence="10">
    <location>
        <begin position="935"/>
        <end position="952"/>
    </location>
</feature>
<feature type="transmembrane region" description="Helical" evidence="10">
    <location>
        <begin position="1058"/>
        <end position="1083"/>
    </location>
</feature>
<evidence type="ECO:0000256" key="6">
    <source>
        <dbReference type="ARBA" id="ARBA00022840"/>
    </source>
</evidence>
<keyword evidence="4 10" id="KW-0812">Transmembrane</keyword>
<keyword evidence="11" id="KW-0732">Signal</keyword>
<feature type="transmembrane region" description="Helical" evidence="10">
    <location>
        <begin position="887"/>
        <end position="906"/>
    </location>
</feature>
<reference evidence="14" key="2">
    <citation type="submission" date="2025-08" db="UniProtKB">
        <authorList>
            <consortium name="RefSeq"/>
        </authorList>
    </citation>
    <scope>IDENTIFICATION</scope>
    <source>
        <tissue evidence="14">Etiolated seedlings</tissue>
    </source>
</reference>
<gene>
    <name evidence="14" type="primary">LOC101497380</name>
</gene>